<evidence type="ECO:0000256" key="2">
    <source>
        <dbReference type="ARBA" id="ARBA00022450"/>
    </source>
</evidence>
<protein>
    <submittedName>
        <fullName evidence="5">AMP-binding protein</fullName>
    </submittedName>
</protein>
<evidence type="ECO:0000259" key="4">
    <source>
        <dbReference type="PROSITE" id="PS50075"/>
    </source>
</evidence>
<dbReference type="InterPro" id="IPR045851">
    <property type="entry name" value="AMP-bd_C_sf"/>
</dbReference>
<dbReference type="SUPFAM" id="SSF47336">
    <property type="entry name" value="ACP-like"/>
    <property type="match status" value="1"/>
</dbReference>
<dbReference type="EMBL" id="JAUZMZ010000325">
    <property type="protein sequence ID" value="MEE2035465.1"/>
    <property type="molecule type" value="Genomic_DNA"/>
</dbReference>
<dbReference type="InterPro" id="IPR000873">
    <property type="entry name" value="AMP-dep_synth/lig_dom"/>
</dbReference>
<evidence type="ECO:0000256" key="1">
    <source>
        <dbReference type="ARBA" id="ARBA00001957"/>
    </source>
</evidence>
<dbReference type="InterPro" id="IPR036736">
    <property type="entry name" value="ACP-like_sf"/>
</dbReference>
<dbReference type="PANTHER" id="PTHR45527">
    <property type="entry name" value="NONRIBOSOMAL PEPTIDE SYNTHETASE"/>
    <property type="match status" value="1"/>
</dbReference>
<dbReference type="InterPro" id="IPR025110">
    <property type="entry name" value="AMP-bd_C"/>
</dbReference>
<evidence type="ECO:0000313" key="5">
    <source>
        <dbReference type="EMBL" id="MEE2035465.1"/>
    </source>
</evidence>
<sequence>MPDLQVLLVAGEACPPELVARWAGGHRMIDAYGPTEATIMTSLSAPLVPGQPVTIGRPSRGFRALVLDHRLRPVPVGVPGELYVAGPGLARGYHARPDLTAARFVADPHGAPGERMYRTGDVVRWTGGHRLEYVGRSDFQIKVRGFRIEPAEIDAALTAHDEVVFAHTLAHTAPSGETVLVSYVRAATGAAPRPERLAQQVAAQLPAHMVPAVITVLDAIPLTAAGKLDRAALPAPDFAARTGSGRAPRTDLERVVADTFATHLGVTAVSVDDNFFDLGGTSLLATRLVPDLGQRLGRRVALQTLFVHPTVADLAAQLSAPGEQDSIDDALRVLVPLRPGTGPALFCVHPAAGLAWAYTGLTQRLDGDRAVYGLQLPALSTGEVIDSVPRLARRYAEEIRRVQPDGPYHLLGWSLGGVVAHAVAVELQRGGAVVDTLALIDSHLGVPGGTAPLAVKDMLRDLGVATNGGPDPSYEDALGLLEDAFGAATGLTPRHLERLHAGSAAATRAVRRYTPDTFAGDVLFFTAVRSAISTPAVTAWHDLVDGEIHQYRLDCEHHEMVAAPAAETIAAVLRARLQDSDATLRRGRGGPGLGTRVRH</sequence>
<comment type="caution">
    <text evidence="5">The sequence shown here is derived from an EMBL/GenBank/DDBJ whole genome shotgun (WGS) entry which is preliminary data.</text>
</comment>
<gene>
    <name evidence="5" type="ORF">Q8814_25740</name>
</gene>
<dbReference type="RefSeq" id="WP_330154773.1">
    <property type="nucleotide sequence ID" value="NZ_JAUZMZ010000325.1"/>
</dbReference>
<proteinExistence type="predicted"/>
<comment type="cofactor">
    <cofactor evidence="1">
        <name>pantetheine 4'-phosphate</name>
        <dbReference type="ChEBI" id="CHEBI:47942"/>
    </cofactor>
</comment>
<feature type="domain" description="Carrier" evidence="4">
    <location>
        <begin position="247"/>
        <end position="322"/>
    </location>
</feature>
<dbReference type="Pfam" id="PF13193">
    <property type="entry name" value="AMP-binding_C"/>
    <property type="match status" value="1"/>
</dbReference>
<dbReference type="Proteomes" id="UP001331936">
    <property type="component" value="Unassembled WGS sequence"/>
</dbReference>
<keyword evidence="6" id="KW-1185">Reference proteome</keyword>
<reference evidence="5 6" key="1">
    <citation type="submission" date="2023-08" db="EMBL/GenBank/DDBJ databases">
        <authorList>
            <person name="Girao M."/>
            <person name="Carvalho M.F."/>
        </authorList>
    </citation>
    <scope>NUCLEOTIDE SEQUENCE [LARGE SCALE GENOMIC DNA]</scope>
    <source>
        <strain evidence="5 6">CC-R104</strain>
    </source>
</reference>
<dbReference type="SMART" id="SM00824">
    <property type="entry name" value="PKS_TE"/>
    <property type="match status" value="1"/>
</dbReference>
<evidence type="ECO:0000313" key="6">
    <source>
        <dbReference type="Proteomes" id="UP001331936"/>
    </source>
</evidence>
<dbReference type="InterPro" id="IPR020802">
    <property type="entry name" value="TesA-like"/>
</dbReference>
<name>A0ABU7JZM4_9NOCA</name>
<keyword evidence="2" id="KW-0596">Phosphopantetheine</keyword>
<accession>A0ABU7JZM4</accession>
<dbReference type="PROSITE" id="PS50075">
    <property type="entry name" value="CARRIER"/>
    <property type="match status" value="1"/>
</dbReference>
<dbReference type="PANTHER" id="PTHR45527:SF1">
    <property type="entry name" value="FATTY ACID SYNTHASE"/>
    <property type="match status" value="1"/>
</dbReference>
<dbReference type="InterPro" id="IPR001031">
    <property type="entry name" value="Thioesterase"/>
</dbReference>
<evidence type="ECO:0000256" key="3">
    <source>
        <dbReference type="ARBA" id="ARBA00022553"/>
    </source>
</evidence>
<dbReference type="Gene3D" id="3.40.50.1820">
    <property type="entry name" value="alpha/beta hydrolase"/>
    <property type="match status" value="1"/>
</dbReference>
<dbReference type="SMART" id="SM00823">
    <property type="entry name" value="PKS_PP"/>
    <property type="match status" value="1"/>
</dbReference>
<dbReference type="Gene3D" id="3.40.50.12780">
    <property type="entry name" value="N-terminal domain of ligase-like"/>
    <property type="match status" value="1"/>
</dbReference>
<dbReference type="Pfam" id="PF00975">
    <property type="entry name" value="Thioesterase"/>
    <property type="match status" value="1"/>
</dbReference>
<dbReference type="SUPFAM" id="SSF56801">
    <property type="entry name" value="Acetyl-CoA synthetase-like"/>
    <property type="match status" value="1"/>
</dbReference>
<keyword evidence="3" id="KW-0597">Phosphoprotein</keyword>
<dbReference type="InterPro" id="IPR009081">
    <property type="entry name" value="PP-bd_ACP"/>
</dbReference>
<dbReference type="Gene3D" id="3.30.300.30">
    <property type="match status" value="1"/>
</dbReference>
<dbReference type="Pfam" id="PF00501">
    <property type="entry name" value="AMP-binding"/>
    <property type="match status" value="1"/>
</dbReference>
<dbReference type="SUPFAM" id="SSF53474">
    <property type="entry name" value="alpha/beta-Hydrolases"/>
    <property type="match status" value="1"/>
</dbReference>
<organism evidence="5 6">
    <name type="scientific">Rhodococcus chondri</name>
    <dbReference type="NCBI Taxonomy" id="3065941"/>
    <lineage>
        <taxon>Bacteria</taxon>
        <taxon>Bacillati</taxon>
        <taxon>Actinomycetota</taxon>
        <taxon>Actinomycetes</taxon>
        <taxon>Mycobacteriales</taxon>
        <taxon>Nocardiaceae</taxon>
        <taxon>Rhodococcus</taxon>
    </lineage>
</organism>
<dbReference type="InterPro" id="IPR020806">
    <property type="entry name" value="PKS_PP-bd"/>
</dbReference>
<dbReference type="InterPro" id="IPR029058">
    <property type="entry name" value="AB_hydrolase_fold"/>
</dbReference>
<dbReference type="InterPro" id="IPR042099">
    <property type="entry name" value="ANL_N_sf"/>
</dbReference>
<dbReference type="Pfam" id="PF00550">
    <property type="entry name" value="PP-binding"/>
    <property type="match status" value="1"/>
</dbReference>